<evidence type="ECO:0000313" key="3">
    <source>
        <dbReference type="Proteomes" id="UP000487649"/>
    </source>
</evidence>
<dbReference type="AlphaFoldDB" id="A0A9X4XC04"/>
<proteinExistence type="predicted"/>
<keyword evidence="1" id="KW-0812">Transmembrane</keyword>
<dbReference type="GeneID" id="60057725"/>
<feature type="transmembrane region" description="Helical" evidence="1">
    <location>
        <begin position="12"/>
        <end position="32"/>
    </location>
</feature>
<dbReference type="InterPro" id="IPR015943">
    <property type="entry name" value="WD40/YVTN_repeat-like_dom_sf"/>
</dbReference>
<dbReference type="SUPFAM" id="SSF110296">
    <property type="entry name" value="Oligoxyloglucan reducing end-specific cellobiohydrolase"/>
    <property type="match status" value="1"/>
</dbReference>
<dbReference type="PROSITE" id="PS51257">
    <property type="entry name" value="PROKAR_LIPOPROTEIN"/>
    <property type="match status" value="1"/>
</dbReference>
<dbReference type="Gene3D" id="2.130.10.10">
    <property type="entry name" value="YVTN repeat-like/Quinoprotein amine dehydrogenase"/>
    <property type="match status" value="1"/>
</dbReference>
<protein>
    <submittedName>
        <fullName evidence="2">Exo-alpha-sialidase</fullName>
    </submittedName>
</protein>
<evidence type="ECO:0000256" key="1">
    <source>
        <dbReference type="SAM" id="Phobius"/>
    </source>
</evidence>
<name>A0A9X4XC04_9FIRM</name>
<dbReference type="CDD" id="cd15482">
    <property type="entry name" value="Sialidase_non-viral"/>
    <property type="match status" value="1"/>
</dbReference>
<sequence>MFKNLWHKDKGLVVALGLVGCLILSAIGFYFWGTVPMIEPVGTEIVVHRGDNLESMIQVWFKSYMEGYESFLIPVKQQIKGYEVKSYTTLETGDNPVVQIDFTISPRVKNQDLTLAFEGFEEKGEIHCQWVLWLKESVAQEETYIITRVGRRAPYDAEIYYESGEQEKDEYEQEFIEEIPYTQTMYTYKIDNEKCYVSYDGGQMWVEVPIDLETLVKVSDGHSSYNKLQEGSYLISPNKTAFVFGGAYNAEEKGFSPLKLIYSNDQGQSWQTSVISSEVSGVRVKFISFPTSSVGYVVAAFGRTMSQEAQAIFKTVDGGITWEYFGSTPRTSLLQAAGFITETIGFFTYPVVEGADTNFYRTDNGYIYSEINLPVIEVDGLTPFVQPEIPYFENDELYLMVGQGPDSDYKGGRLMAKFKSNDLGMTWEFVEYVEPPVTEIG</sequence>
<organism evidence="2 3">
    <name type="scientific">Turicibacter sanguinis</name>
    <dbReference type="NCBI Taxonomy" id="154288"/>
    <lineage>
        <taxon>Bacteria</taxon>
        <taxon>Bacillati</taxon>
        <taxon>Bacillota</taxon>
        <taxon>Erysipelotrichia</taxon>
        <taxon>Erysipelotrichales</taxon>
        <taxon>Turicibacteraceae</taxon>
        <taxon>Turicibacter</taxon>
    </lineage>
</organism>
<accession>A0A9X4XC04</accession>
<dbReference type="EMBL" id="WMQE01000007">
    <property type="protein sequence ID" value="MTK20644.1"/>
    <property type="molecule type" value="Genomic_DNA"/>
</dbReference>
<reference evidence="2 3" key="1">
    <citation type="journal article" date="2019" name="Nat. Med.">
        <title>A library of human gut bacterial isolates paired with longitudinal multiomics data enables mechanistic microbiome research.</title>
        <authorList>
            <person name="Poyet M."/>
            <person name="Groussin M."/>
            <person name="Gibbons S.M."/>
            <person name="Avila-Pacheco J."/>
            <person name="Jiang X."/>
            <person name="Kearney S.M."/>
            <person name="Perrotta A.R."/>
            <person name="Berdy B."/>
            <person name="Zhao S."/>
            <person name="Lieberman T.D."/>
            <person name="Swanson P.K."/>
            <person name="Smith M."/>
            <person name="Roesemann S."/>
            <person name="Alexander J.E."/>
            <person name="Rich S.A."/>
            <person name="Livny J."/>
            <person name="Vlamakis H."/>
            <person name="Clish C."/>
            <person name="Bullock K."/>
            <person name="Deik A."/>
            <person name="Scott J."/>
            <person name="Pierce K.A."/>
            <person name="Xavier R.J."/>
            <person name="Alm E.J."/>
        </authorList>
    </citation>
    <scope>NUCLEOTIDE SEQUENCE [LARGE SCALE GENOMIC DNA]</scope>
    <source>
        <strain evidence="2 3">BIOML-A198</strain>
    </source>
</reference>
<evidence type="ECO:0000313" key="2">
    <source>
        <dbReference type="EMBL" id="MTK20644.1"/>
    </source>
</evidence>
<gene>
    <name evidence="2" type="ORF">GMA92_04225</name>
</gene>
<dbReference type="RefSeq" id="WP_006783297.1">
    <property type="nucleotide sequence ID" value="NZ_CP053187.1"/>
</dbReference>
<comment type="caution">
    <text evidence="2">The sequence shown here is derived from an EMBL/GenBank/DDBJ whole genome shotgun (WGS) entry which is preliminary data.</text>
</comment>
<keyword evidence="1" id="KW-1133">Transmembrane helix</keyword>
<dbReference type="Proteomes" id="UP000487649">
    <property type="component" value="Unassembled WGS sequence"/>
</dbReference>
<keyword evidence="1" id="KW-0472">Membrane</keyword>